<evidence type="ECO:0000313" key="3">
    <source>
        <dbReference type="Proteomes" id="UP000095606"/>
    </source>
</evidence>
<keyword evidence="1" id="KW-0732">Signal</keyword>
<gene>
    <name evidence="2" type="ORF">ERS852461_04963</name>
</gene>
<reference evidence="2 3" key="1">
    <citation type="submission" date="2015-09" db="EMBL/GenBank/DDBJ databases">
        <authorList>
            <consortium name="Pathogen Informatics"/>
        </authorList>
    </citation>
    <scope>NUCLEOTIDE SEQUENCE [LARGE SCALE GENOMIC DNA]</scope>
    <source>
        <strain evidence="2 3">2789STDY5834846</strain>
    </source>
</reference>
<evidence type="ECO:0000256" key="1">
    <source>
        <dbReference type="SAM" id="SignalP"/>
    </source>
</evidence>
<dbReference type="PROSITE" id="PS51257">
    <property type="entry name" value="PROKAR_LIPOPROTEIN"/>
    <property type="match status" value="1"/>
</dbReference>
<protein>
    <submittedName>
        <fullName evidence="2">Surface protein</fullName>
    </submittedName>
</protein>
<dbReference type="EMBL" id="CZAE01000041">
    <property type="protein sequence ID" value="CUQ31507.1"/>
    <property type="molecule type" value="Genomic_DNA"/>
</dbReference>
<name>A0A174VGU5_9BACE</name>
<accession>A0A174VGU5</accession>
<sequence>MKKKFIRVMFFGALALATGASFVGCKDYDDDIDAVNARVDGIEKTLSELQAQVGGYVKSVVYDPVTGKLTVVGADTKEYTIPMPKEMPEYSLEVTKEGKVILKKNGTEVSSGNITFPDDPVIPTYEEFDPAKLTMNDKGEVLYNGKKTGVTIPATPTPTSSIVAIKNAEGVVTGYTITTIEDGKPVNGTFSIVDAVPLKGLTFAPSCFVGGIPSLKASNLTYNKWNAQKYDAPTETGEIYKVADTESYITPQIWAYYHMNPASASMDQIETLAFLSADKDYYPVSRAAEMNPIANKAKSKVETEKDGQRYLKVAMDADAEKIPAMNSGKVAMYALQAKTKAIGGEEAKVITSDYASVYRVVMKDFVLKTLVGTDNKVLYGQTTPRTGTTPNALAGKAEEAITAAEDYTVATDGKLELAKLITTYYKENGGTELIKMENVEDYGLKYVFTPSNYIGGANNETEQNTFFNAADAALGTINPEYKGQDSEATENREPLLRVELVDIATNQVVAVGWIKTKIVKGTTDGFPVEFNKGTYYYGCDNFDKSLSYIDMNDVYAKAKLNKTEFHNAYKLKVDGSGNIVLGTGSTGVVTEIKDDPATATNVLNWVVTPAQALALVKASKAEMFANVTYESVDGTRGDITITMKAGIAMPNGVIKNDQKITQAWSADKSYVKADVKEPVTTAVTDFKLDLFDVFEGRKVVVSDVNDTNFPSFAKDKLTAKFIFSGANVVTIGTDKYTFTVTANGTQLNASKNGAAATKIATIDAKGIITYNKVDKNAQTLLNKSAYNVDPFTAGIEIVVTNECDEILPLTGNKFDVKFLRPINVVDLKSAELKDATTGTAKIDMSKLLGLTDWRGEAFAVEPIDFYTYYGIEGATAISIDKDKIMTTLNASEAAPKLLKDVAPNMSIDYACDLKKSGNDITYGDLVYANGKFTINAPFKLFIPVTVKYTFGEVTSTVTLTITPTHD</sequence>
<dbReference type="RefSeq" id="WP_055271710.1">
    <property type="nucleotide sequence ID" value="NZ_CAXKYA010000054.1"/>
</dbReference>
<dbReference type="AlphaFoldDB" id="A0A174VGU5"/>
<evidence type="ECO:0000313" key="2">
    <source>
        <dbReference type="EMBL" id="CUQ31507.1"/>
    </source>
</evidence>
<feature type="signal peptide" evidence="1">
    <location>
        <begin position="1"/>
        <end position="23"/>
    </location>
</feature>
<dbReference type="Proteomes" id="UP000095606">
    <property type="component" value="Unassembled WGS sequence"/>
</dbReference>
<organism evidence="2 3">
    <name type="scientific">Bacteroides faecis</name>
    <dbReference type="NCBI Taxonomy" id="674529"/>
    <lineage>
        <taxon>Bacteria</taxon>
        <taxon>Pseudomonadati</taxon>
        <taxon>Bacteroidota</taxon>
        <taxon>Bacteroidia</taxon>
        <taxon>Bacteroidales</taxon>
        <taxon>Bacteroidaceae</taxon>
        <taxon>Bacteroides</taxon>
    </lineage>
</organism>
<feature type="chain" id="PRO_5008035745" evidence="1">
    <location>
        <begin position="24"/>
        <end position="966"/>
    </location>
</feature>
<proteinExistence type="predicted"/>